<feature type="region of interest" description="Disordered" evidence="2">
    <location>
        <begin position="586"/>
        <end position="767"/>
    </location>
</feature>
<dbReference type="OMA" id="PAPRTEW"/>
<evidence type="ECO:0000313" key="4">
    <source>
        <dbReference type="Proteomes" id="UP000007148"/>
    </source>
</evidence>
<keyword evidence="4" id="KW-1185">Reference proteome</keyword>
<feature type="compositionally biased region" description="Polar residues" evidence="2">
    <location>
        <begin position="610"/>
        <end position="622"/>
    </location>
</feature>
<feature type="compositionally biased region" description="Low complexity" evidence="2">
    <location>
        <begin position="420"/>
        <end position="429"/>
    </location>
</feature>
<feature type="compositionally biased region" description="Basic and acidic residues" evidence="2">
    <location>
        <begin position="94"/>
        <end position="108"/>
    </location>
</feature>
<dbReference type="AlphaFoldDB" id="G4TTL1"/>
<proteinExistence type="predicted"/>
<dbReference type="STRING" id="1109443.G4TTL1"/>
<dbReference type="PANTHER" id="PTHR13037:SF24">
    <property type="entry name" value="POLYCOMB PROTEIN PCL-RELATED"/>
    <property type="match status" value="1"/>
</dbReference>
<keyword evidence="1" id="KW-0945">Host-virus interaction</keyword>
<feature type="region of interest" description="Disordered" evidence="2">
    <location>
        <begin position="374"/>
        <end position="429"/>
    </location>
</feature>
<dbReference type="InParanoid" id="G4TTL1"/>
<organism evidence="3 4">
    <name type="scientific">Serendipita indica (strain DSM 11827)</name>
    <name type="common">Root endophyte fungus</name>
    <name type="synonym">Piriformospora indica</name>
    <dbReference type="NCBI Taxonomy" id="1109443"/>
    <lineage>
        <taxon>Eukaryota</taxon>
        <taxon>Fungi</taxon>
        <taxon>Dikarya</taxon>
        <taxon>Basidiomycota</taxon>
        <taxon>Agaricomycotina</taxon>
        <taxon>Agaricomycetes</taxon>
        <taxon>Sebacinales</taxon>
        <taxon>Serendipitaceae</taxon>
        <taxon>Serendipita</taxon>
    </lineage>
</organism>
<protein>
    <submittedName>
        <fullName evidence="3">Uncharacterized protein</fullName>
    </submittedName>
</protein>
<comment type="caution">
    <text evidence="3">The sequence shown here is derived from an EMBL/GenBank/DDBJ whole genome shotgun (WGS) entry which is preliminary data.</text>
</comment>
<name>G4TTL1_SERID</name>
<dbReference type="eggNOG" id="ENOG502SE0S">
    <property type="taxonomic scope" value="Eukaryota"/>
</dbReference>
<dbReference type="HOGENOM" id="CLU_364126_0_0_1"/>
<dbReference type="OrthoDB" id="3262497at2759"/>
<dbReference type="EMBL" id="CAFZ01000339">
    <property type="protein sequence ID" value="CCA74654.1"/>
    <property type="molecule type" value="Genomic_DNA"/>
</dbReference>
<evidence type="ECO:0000256" key="1">
    <source>
        <dbReference type="ARBA" id="ARBA00022581"/>
    </source>
</evidence>
<reference evidence="3 4" key="1">
    <citation type="journal article" date="2011" name="PLoS Pathog.">
        <title>Endophytic Life Strategies Decoded by Genome and Transcriptome Analyses of the Mutualistic Root Symbiont Piriformospora indica.</title>
        <authorList>
            <person name="Zuccaro A."/>
            <person name="Lahrmann U."/>
            <person name="Guldener U."/>
            <person name="Langen G."/>
            <person name="Pfiffi S."/>
            <person name="Biedenkopf D."/>
            <person name="Wong P."/>
            <person name="Samans B."/>
            <person name="Grimm C."/>
            <person name="Basiewicz M."/>
            <person name="Murat C."/>
            <person name="Martin F."/>
            <person name="Kogel K.H."/>
        </authorList>
    </citation>
    <scope>NUCLEOTIDE SEQUENCE [LARGE SCALE GENOMIC DNA]</scope>
    <source>
        <strain evidence="3 4">DSM 11827</strain>
    </source>
</reference>
<feature type="region of interest" description="Disordered" evidence="2">
    <location>
        <begin position="86"/>
        <end position="108"/>
    </location>
</feature>
<evidence type="ECO:0000256" key="2">
    <source>
        <dbReference type="SAM" id="MobiDB-lite"/>
    </source>
</evidence>
<dbReference type="Proteomes" id="UP000007148">
    <property type="component" value="Unassembled WGS sequence"/>
</dbReference>
<feature type="region of interest" description="Disordered" evidence="2">
    <location>
        <begin position="28"/>
        <end position="71"/>
    </location>
</feature>
<feature type="compositionally biased region" description="Low complexity" evidence="2">
    <location>
        <begin position="648"/>
        <end position="663"/>
    </location>
</feature>
<feature type="compositionally biased region" description="Polar residues" evidence="2">
    <location>
        <begin position="41"/>
        <end position="63"/>
    </location>
</feature>
<sequence>MDNPWNNAWAEPEKEVVQEVTLAPKKESWITSPVSGDLGASWTTGWGTQTDTASAWRSTNTTDEPVKAPWETTDAARVAYVLGEEEPEAFVEETPPRVDEAEPEKEPEPVAALKEILNVPSLTPPDFGTVDLPPASPEPEKVEFAAPFATPNEEVEDSWRSLGNAAISVGDEGAWEGAWKPDAQDFEREATPEPHVDEWAQAMEEKVVRDAIIPSEVMDMILGRFNELSRVLWPDEDLEALREGPAPRTEWQGGLENVDGLTRTINDYLPPPPLAPPLHYANTQVAASFQNAMRMTKSYGMLQKSPIALLIKSSENWESSRIRGTAGKPFSLREWTGIHSSRSATPATQGTSTILFDAGSSHRRTGSLMDMIARPSFDRGRSATSSPAPRGSIESIPSIIPNGSTTVASTPPIASPTKSAFGTEAPTPTAAPSAVARFLNRFSRKADEGPKPPAQVNLKSEELDYLDMMPTINQGSLSADQLGKDIMGSYPGAQALSVGGLLAASSSITPSKPSGAAAKSLSQLTSEDFDSLLDAQIQQVEDDALRQSLVDTALMPGMPSGMSNNGSYSRISVPLFGSKSSTVGAQPLNAGSKPSSNSLFDEDDFDAFLSSPSKPAVSQPSKAPSIPLQRPSNFTSLQPSQPLPPRPASKSTATSSTRSSVVAIMSQSSPFGSRPGTPSTPTIAPLLPPPPGSRPMSVTAQKQPIDLLGGSMQQQPSKPAASDFGGLLDFSTPAVAPAANPKSTRPAVQSSTSGGLSAQDLSFFEGL</sequence>
<evidence type="ECO:0000313" key="3">
    <source>
        <dbReference type="EMBL" id="CCA74654.1"/>
    </source>
</evidence>
<gene>
    <name evidence="3" type="ORF">PIIN_08605</name>
</gene>
<accession>G4TTL1</accession>
<dbReference type="PANTHER" id="PTHR13037">
    <property type="entry name" value="FORMIN"/>
    <property type="match status" value="1"/>
</dbReference>
<feature type="compositionally biased region" description="Polar residues" evidence="2">
    <location>
        <begin position="741"/>
        <end position="760"/>
    </location>
</feature>